<comment type="cofactor">
    <cofactor evidence="3">
        <name>Mg(2+)</name>
        <dbReference type="ChEBI" id="CHEBI:18420"/>
    </cofactor>
    <text evidence="3">Binds 1 Mg(2+) ion.</text>
</comment>
<proteinExistence type="inferred from homology"/>
<evidence type="ECO:0000256" key="1">
    <source>
        <dbReference type="ARBA" id="ARBA00022553"/>
    </source>
</evidence>
<feature type="binding site" evidence="3">
    <location>
        <position position="59"/>
    </location>
    <ligand>
        <name>Zn(2+)</name>
        <dbReference type="ChEBI" id="CHEBI:29105"/>
        <label>2</label>
    </ligand>
</feature>
<dbReference type="SMART" id="SM00098">
    <property type="entry name" value="alkPPc"/>
    <property type="match status" value="1"/>
</dbReference>
<dbReference type="Gene3D" id="3.40.720.10">
    <property type="entry name" value="Alkaline Phosphatase, subunit A"/>
    <property type="match status" value="1"/>
</dbReference>
<feature type="binding site" evidence="3">
    <location>
        <position position="152"/>
    </location>
    <ligand>
        <name>Mg(2+)</name>
        <dbReference type="ChEBI" id="CHEBI:18420"/>
    </ligand>
</feature>
<dbReference type="Pfam" id="PF00245">
    <property type="entry name" value="Alk_phosphatase"/>
    <property type="match status" value="2"/>
</dbReference>
<feature type="binding site" evidence="3">
    <location>
        <position position="264"/>
    </location>
    <ligand>
        <name>Zn(2+)</name>
        <dbReference type="ChEBI" id="CHEBI:29105"/>
        <label>2</label>
    </ligand>
</feature>
<reference evidence="6" key="1">
    <citation type="submission" date="2020-10" db="EMBL/GenBank/DDBJ databases">
        <authorList>
            <person name="Gilroy R."/>
        </authorList>
    </citation>
    <scope>NUCLEOTIDE SEQUENCE</scope>
    <source>
        <strain evidence="6">18911</strain>
    </source>
</reference>
<feature type="binding site" evidence="3">
    <location>
        <position position="59"/>
    </location>
    <ligand>
        <name>Mg(2+)</name>
        <dbReference type="ChEBI" id="CHEBI:18420"/>
    </ligand>
</feature>
<keyword evidence="5" id="KW-0812">Transmembrane</keyword>
<keyword evidence="1" id="KW-0597">Phosphoprotein</keyword>
<keyword evidence="5" id="KW-1133">Transmembrane helix</keyword>
<sequence length="409" mass="44384">MAKAIDRKKQNRLLWIIVAIILVITLVVAAVLFALNYVDSGVYPDSEMRAKNVILMIGDGMGEQHIEAGNIYRSNKLNMERFAVIGEVMTRSLTPGATDSAAAATAMATGVKTYNSRISYKDGKNLETVAELAKAAGKKVGVVVTKPVTDATPAAFLSHAKDRGDSESIARQLVDFNADILFGLTDDAMDALKAEIPTAERALCTTFDEINASGSEQIYGLLEDGAIQTAGSDTLSSLTSTALTKLSQNNENGFLLIVEGSKIDTASHDNDMEAMLAELNAFDAAVNTCRNWAQANGETVVMVTADHETGGLEIPKFDNTDANAAKQEAREALIDYESSDKWFTRTGHTSANVNYFIYATGSEIAQKSSDQNPSDKTEYLEIKYDELMDIPDEIDNTDIFRLVCQWLSI</sequence>
<reference evidence="6" key="2">
    <citation type="journal article" date="2021" name="PeerJ">
        <title>Extensive microbial diversity within the chicken gut microbiome revealed by metagenomics and culture.</title>
        <authorList>
            <person name="Gilroy R."/>
            <person name="Ravi A."/>
            <person name="Getino M."/>
            <person name="Pursley I."/>
            <person name="Horton D.L."/>
            <person name="Alikhan N.F."/>
            <person name="Baker D."/>
            <person name="Gharbi K."/>
            <person name="Hall N."/>
            <person name="Watson M."/>
            <person name="Adriaenssens E.M."/>
            <person name="Foster-Nyarko E."/>
            <person name="Jarju S."/>
            <person name="Secka A."/>
            <person name="Antonio M."/>
            <person name="Oren A."/>
            <person name="Chaudhuri R.R."/>
            <person name="La Ragione R."/>
            <person name="Hildebrand F."/>
            <person name="Pallen M.J."/>
        </authorList>
    </citation>
    <scope>NUCLEOTIDE SEQUENCE</scope>
    <source>
        <strain evidence="6">18911</strain>
    </source>
</reference>
<feature type="active site" description="Phosphoserine intermediate" evidence="2">
    <location>
        <position position="100"/>
    </location>
</feature>
<feature type="binding site" evidence="3">
    <location>
        <position position="307"/>
    </location>
    <ligand>
        <name>Zn(2+)</name>
        <dbReference type="ChEBI" id="CHEBI:29105"/>
        <label>2</label>
    </ligand>
</feature>
<evidence type="ECO:0000313" key="6">
    <source>
        <dbReference type="EMBL" id="HIU59897.1"/>
    </source>
</evidence>
<evidence type="ECO:0000256" key="2">
    <source>
        <dbReference type="PIRSR" id="PIRSR601952-1"/>
    </source>
</evidence>
<dbReference type="GO" id="GO:0004035">
    <property type="term" value="F:alkaline phosphatase activity"/>
    <property type="evidence" value="ECO:0007669"/>
    <property type="project" value="TreeGrafter"/>
</dbReference>
<feature type="transmembrane region" description="Helical" evidence="5">
    <location>
        <begin position="12"/>
        <end position="38"/>
    </location>
</feature>
<evidence type="ECO:0000256" key="4">
    <source>
        <dbReference type="RuleBase" id="RU003946"/>
    </source>
</evidence>
<dbReference type="InterPro" id="IPR001952">
    <property type="entry name" value="Alkaline_phosphatase"/>
</dbReference>
<comment type="similarity">
    <text evidence="4">Belongs to the alkaline phosphatase family.</text>
</comment>
<organism evidence="6 7">
    <name type="scientific">Candidatus Stercoripulliclostridium merdigallinarum</name>
    <dbReference type="NCBI Taxonomy" id="2840951"/>
    <lineage>
        <taxon>Bacteria</taxon>
        <taxon>Bacillati</taxon>
        <taxon>Bacillota</taxon>
        <taxon>Clostridia</taxon>
        <taxon>Eubacteriales</taxon>
        <taxon>Candidatus Stercoripulliclostridium</taxon>
    </lineage>
</organism>
<evidence type="ECO:0000313" key="7">
    <source>
        <dbReference type="Proteomes" id="UP000824094"/>
    </source>
</evidence>
<name>A0A9D1MGK2_9FIRM</name>
<feature type="binding site" evidence="3">
    <location>
        <position position="259"/>
    </location>
    <ligand>
        <name>Mg(2+)</name>
        <dbReference type="ChEBI" id="CHEBI:18420"/>
    </ligand>
</feature>
<dbReference type="InterPro" id="IPR017850">
    <property type="entry name" value="Alkaline_phosphatase_core_sf"/>
</dbReference>
<keyword evidence="3" id="KW-0862">Zinc</keyword>
<keyword evidence="3" id="KW-0479">Metal-binding</keyword>
<dbReference type="PANTHER" id="PTHR11596:SF5">
    <property type="entry name" value="ALKALINE PHOSPHATASE"/>
    <property type="match status" value="1"/>
</dbReference>
<feature type="binding site" evidence="3">
    <location>
        <position position="268"/>
    </location>
    <ligand>
        <name>Zn(2+)</name>
        <dbReference type="ChEBI" id="CHEBI:29105"/>
        <label>2</label>
    </ligand>
</feature>
<accession>A0A9D1MGK2</accession>
<dbReference type="EMBL" id="DVNF01000029">
    <property type="protein sequence ID" value="HIU59897.1"/>
    <property type="molecule type" value="Genomic_DNA"/>
</dbReference>
<keyword evidence="5" id="KW-0472">Membrane</keyword>
<dbReference type="PRINTS" id="PR00113">
    <property type="entry name" value="ALKPHPHTASE"/>
</dbReference>
<comment type="cofactor">
    <cofactor evidence="3">
        <name>Zn(2+)</name>
        <dbReference type="ChEBI" id="CHEBI:29105"/>
    </cofactor>
    <text evidence="3">Binds 2 Zn(2+) ions.</text>
</comment>
<gene>
    <name evidence="6" type="ORF">IAB05_00745</name>
</gene>
<dbReference type="GO" id="GO:0046872">
    <property type="term" value="F:metal ion binding"/>
    <property type="evidence" value="ECO:0007669"/>
    <property type="project" value="UniProtKB-KW"/>
</dbReference>
<keyword evidence="3" id="KW-0460">Magnesium</keyword>
<dbReference type="PANTHER" id="PTHR11596">
    <property type="entry name" value="ALKALINE PHOSPHATASE"/>
    <property type="match status" value="1"/>
</dbReference>
<dbReference type="Proteomes" id="UP000824094">
    <property type="component" value="Unassembled WGS sequence"/>
</dbReference>
<comment type="caution">
    <text evidence="6">The sequence shown here is derived from an EMBL/GenBank/DDBJ whole genome shotgun (WGS) entry which is preliminary data.</text>
</comment>
<dbReference type="AlphaFoldDB" id="A0A9D1MGK2"/>
<evidence type="ECO:0000256" key="5">
    <source>
        <dbReference type="SAM" id="Phobius"/>
    </source>
</evidence>
<dbReference type="SUPFAM" id="SSF53649">
    <property type="entry name" value="Alkaline phosphatase-like"/>
    <property type="match status" value="1"/>
</dbReference>
<feature type="binding site" evidence="3">
    <location>
        <position position="150"/>
    </location>
    <ligand>
        <name>Mg(2+)</name>
        <dbReference type="ChEBI" id="CHEBI:18420"/>
    </ligand>
</feature>
<protein>
    <submittedName>
        <fullName evidence="6">Alkaline phosphatase</fullName>
    </submittedName>
</protein>
<feature type="binding site" evidence="3">
    <location>
        <position position="306"/>
    </location>
    <ligand>
        <name>Zn(2+)</name>
        <dbReference type="ChEBI" id="CHEBI:29105"/>
        <label>2</label>
    </ligand>
</feature>
<dbReference type="CDD" id="cd16012">
    <property type="entry name" value="ALP"/>
    <property type="match status" value="1"/>
</dbReference>
<evidence type="ECO:0000256" key="3">
    <source>
        <dbReference type="PIRSR" id="PIRSR601952-2"/>
    </source>
</evidence>